<proteinExistence type="inferred from homology"/>
<comment type="similarity">
    <text evidence="3 6">Belongs to the peptidase S26 family.</text>
</comment>
<evidence type="ECO:0000256" key="2">
    <source>
        <dbReference type="ARBA" id="ARBA00004401"/>
    </source>
</evidence>
<dbReference type="InterPro" id="IPR019533">
    <property type="entry name" value="Peptidase_S26"/>
</dbReference>
<comment type="caution">
    <text evidence="8">The sequence shown here is derived from an EMBL/GenBank/DDBJ whole genome shotgun (WGS) entry which is preliminary data.</text>
</comment>
<accession>A0ABM9N6N5</accession>
<dbReference type="SUPFAM" id="SSF51306">
    <property type="entry name" value="LexA/Signal peptidase"/>
    <property type="match status" value="1"/>
</dbReference>
<name>A0ABM9N6N5_9LACO</name>
<dbReference type="InterPro" id="IPR000223">
    <property type="entry name" value="Pept_S26A_signal_pept_1"/>
</dbReference>
<reference evidence="8 9" key="1">
    <citation type="submission" date="2024-01" db="EMBL/GenBank/DDBJ databases">
        <authorList>
            <person name="Botero Cardona J."/>
        </authorList>
    </citation>
    <scope>NUCLEOTIDE SEQUENCE [LARGE SCALE GENOMIC DNA]</scope>
    <source>
        <strain evidence="8 9">LMG 33000</strain>
    </source>
</reference>
<keyword evidence="6" id="KW-0645">Protease</keyword>
<feature type="domain" description="Peptidase S26" evidence="7">
    <location>
        <begin position="9"/>
        <end position="189"/>
    </location>
</feature>
<organism evidence="8 9">
    <name type="scientific">Eupransor demetentiae</name>
    <dbReference type="NCBI Taxonomy" id="3109584"/>
    <lineage>
        <taxon>Bacteria</taxon>
        <taxon>Bacillati</taxon>
        <taxon>Bacillota</taxon>
        <taxon>Bacilli</taxon>
        <taxon>Lactobacillales</taxon>
        <taxon>Lactobacillaceae</taxon>
        <taxon>Eupransor</taxon>
    </lineage>
</organism>
<dbReference type="EMBL" id="CAWVOH010000004">
    <property type="protein sequence ID" value="CAK8054876.1"/>
    <property type="molecule type" value="Genomic_DNA"/>
</dbReference>
<dbReference type="PRINTS" id="PR00727">
    <property type="entry name" value="LEADERPTASE"/>
</dbReference>
<evidence type="ECO:0000256" key="6">
    <source>
        <dbReference type="RuleBase" id="RU362042"/>
    </source>
</evidence>
<keyword evidence="5 6" id="KW-0378">Hydrolase</keyword>
<evidence type="ECO:0000313" key="9">
    <source>
        <dbReference type="Proteomes" id="UP001314241"/>
    </source>
</evidence>
<dbReference type="PANTHER" id="PTHR43390">
    <property type="entry name" value="SIGNAL PEPTIDASE I"/>
    <property type="match status" value="1"/>
</dbReference>
<keyword evidence="6" id="KW-1133">Transmembrane helix</keyword>
<evidence type="ECO:0000256" key="5">
    <source>
        <dbReference type="ARBA" id="ARBA00022801"/>
    </source>
</evidence>
<dbReference type="Gene3D" id="2.10.109.10">
    <property type="entry name" value="Umud Fragment, subunit A"/>
    <property type="match status" value="1"/>
</dbReference>
<evidence type="ECO:0000256" key="4">
    <source>
        <dbReference type="ARBA" id="ARBA00013208"/>
    </source>
</evidence>
<dbReference type="InterPro" id="IPR019758">
    <property type="entry name" value="Pept_S26A_signal_pept_1_CS"/>
</dbReference>
<protein>
    <recommendedName>
        <fullName evidence="4 6">Signal peptidase I</fullName>
        <ecNumber evidence="4 6">3.4.21.89</ecNumber>
    </recommendedName>
</protein>
<dbReference type="PROSITE" id="PS51257">
    <property type="entry name" value="PROKAR_LIPOPROTEIN"/>
    <property type="match status" value="1"/>
</dbReference>
<comment type="catalytic activity">
    <reaction evidence="1 6">
        <text>Cleavage of hydrophobic, N-terminal signal or leader sequences from secreted and periplasmic proteins.</text>
        <dbReference type="EC" id="3.4.21.89"/>
    </reaction>
</comment>
<evidence type="ECO:0000259" key="7">
    <source>
        <dbReference type="Pfam" id="PF10502"/>
    </source>
</evidence>
<feature type="transmembrane region" description="Helical" evidence="6">
    <location>
        <begin position="12"/>
        <end position="33"/>
    </location>
</feature>
<dbReference type="RefSeq" id="WP_349642422.1">
    <property type="nucleotide sequence ID" value="NZ_CAWVOH010000004.1"/>
</dbReference>
<sequence>MSFIRNIIFNWLLPIIFGCLLYWVITTFFFSVAQIQGTSMEPNLLNMQRVGIWKASSIKRGDVVVFDARDEDPRIQKGETDYVKRVIGVPGDTVAYQDGVLYVNGKVVNQDYISQSEQGSGTASRFGSSWDLGTLSSTGLWQTKDQNQTVVPAGEYFVLGDHRSVSNDSRWYGFIDRDHIIGKVIVPFWYNKSIQKNIDDQRGSFFASN</sequence>
<dbReference type="PROSITE" id="PS00760">
    <property type="entry name" value="SPASE_I_2"/>
    <property type="match status" value="1"/>
</dbReference>
<dbReference type="Pfam" id="PF10502">
    <property type="entry name" value="Peptidase_S26"/>
    <property type="match status" value="1"/>
</dbReference>
<dbReference type="EC" id="3.4.21.89" evidence="4 6"/>
<evidence type="ECO:0000256" key="3">
    <source>
        <dbReference type="ARBA" id="ARBA00009370"/>
    </source>
</evidence>
<dbReference type="GO" id="GO:0009003">
    <property type="term" value="F:signal peptidase activity"/>
    <property type="evidence" value="ECO:0007669"/>
    <property type="project" value="UniProtKB-EC"/>
</dbReference>
<keyword evidence="6" id="KW-0812">Transmembrane</keyword>
<dbReference type="PROSITE" id="PS00761">
    <property type="entry name" value="SPASE_I_3"/>
    <property type="match status" value="1"/>
</dbReference>
<dbReference type="NCBIfam" id="TIGR02227">
    <property type="entry name" value="sigpep_I_bact"/>
    <property type="match status" value="1"/>
</dbReference>
<keyword evidence="6" id="KW-0472">Membrane</keyword>
<gene>
    <name evidence="8" type="ORF">R54876_GBNLAHCA_01459</name>
</gene>
<evidence type="ECO:0000256" key="1">
    <source>
        <dbReference type="ARBA" id="ARBA00000677"/>
    </source>
</evidence>
<dbReference type="CDD" id="cd06530">
    <property type="entry name" value="S26_SPase_I"/>
    <property type="match status" value="1"/>
</dbReference>
<keyword evidence="9" id="KW-1185">Reference proteome</keyword>
<dbReference type="InterPro" id="IPR019757">
    <property type="entry name" value="Pept_S26A_signal_pept_1_Lys-AS"/>
</dbReference>
<dbReference type="InterPro" id="IPR036286">
    <property type="entry name" value="LexA/Signal_pep-like_sf"/>
</dbReference>
<comment type="subcellular location">
    <subcellularLocation>
        <location evidence="2">Cell membrane</location>
        <topology evidence="2">Single-pass type II membrane protein</topology>
    </subcellularLocation>
    <subcellularLocation>
        <location evidence="6">Membrane</location>
        <topology evidence="6">Single-pass type II membrane protein</topology>
    </subcellularLocation>
</comment>
<dbReference type="PANTHER" id="PTHR43390:SF1">
    <property type="entry name" value="CHLOROPLAST PROCESSING PEPTIDASE"/>
    <property type="match status" value="1"/>
</dbReference>
<dbReference type="Proteomes" id="UP001314241">
    <property type="component" value="Unassembled WGS sequence"/>
</dbReference>
<evidence type="ECO:0000313" key="8">
    <source>
        <dbReference type="EMBL" id="CAK8054876.1"/>
    </source>
</evidence>